<gene>
    <name evidence="1" type="ORF">WY13_00878</name>
</gene>
<dbReference type="AlphaFoldDB" id="A0A166RRU9"/>
<dbReference type="RefSeq" id="WP_242866324.1">
    <property type="nucleotide sequence ID" value="NZ_LITT01000008.1"/>
</dbReference>
<comment type="caution">
    <text evidence="1">The sequence shown here is derived from an EMBL/GenBank/DDBJ whole genome shotgun (WGS) entry which is preliminary data.</text>
</comment>
<reference evidence="1 2" key="1">
    <citation type="journal article" date="2015" name="Biotechnol. Bioeng.">
        <title>Genome sequence and phenotypic characterization of Caulobacter segnis.</title>
        <authorList>
            <person name="Patel S."/>
            <person name="Fletcher B."/>
            <person name="Scott D.C."/>
            <person name="Ely B."/>
        </authorList>
    </citation>
    <scope>NUCLEOTIDE SEQUENCE [LARGE SCALE GENOMIC DNA]</scope>
    <source>
        <strain evidence="1 2">ERI-2</strain>
    </source>
</reference>
<proteinExistence type="predicted"/>
<accession>A0A166RRU9</accession>
<evidence type="ECO:0000313" key="1">
    <source>
        <dbReference type="EMBL" id="OAA91048.1"/>
    </source>
</evidence>
<evidence type="ECO:0000313" key="2">
    <source>
        <dbReference type="Proteomes" id="UP000077407"/>
    </source>
</evidence>
<sequence length="55" mass="6292">MNESVDNVLWVNLLKSNGIFLDEENIALLKDISNPKVLKKDMFFLQEGGIRCLII</sequence>
<protein>
    <submittedName>
        <fullName evidence="1">Uncharacterized protein</fullName>
    </submittedName>
</protein>
<dbReference type="Proteomes" id="UP000077407">
    <property type="component" value="Unassembled WGS sequence"/>
</dbReference>
<dbReference type="PATRIC" id="fig|1538.10.peg.1378"/>
<dbReference type="EMBL" id="LITT01000008">
    <property type="protein sequence ID" value="OAA91048.1"/>
    <property type="molecule type" value="Genomic_DNA"/>
</dbReference>
<name>A0A166RRU9_9CLOT</name>
<organism evidence="1 2">
    <name type="scientific">Clostridium ljungdahlii</name>
    <dbReference type="NCBI Taxonomy" id="1538"/>
    <lineage>
        <taxon>Bacteria</taxon>
        <taxon>Bacillati</taxon>
        <taxon>Bacillota</taxon>
        <taxon>Clostridia</taxon>
        <taxon>Eubacteriales</taxon>
        <taxon>Clostridiaceae</taxon>
        <taxon>Clostridium</taxon>
    </lineage>
</organism>